<gene>
    <name evidence="3" type="ORF">I0C86_00580</name>
</gene>
<proteinExistence type="predicted"/>
<name>A0ABS0GNK8_9ACTN</name>
<feature type="compositionally biased region" description="Pro residues" evidence="1">
    <location>
        <begin position="77"/>
        <end position="88"/>
    </location>
</feature>
<dbReference type="Proteomes" id="UP000638560">
    <property type="component" value="Unassembled WGS sequence"/>
</dbReference>
<protein>
    <recommendedName>
        <fullName evidence="5">DUF5642 domain-containing protein</fullName>
    </recommendedName>
</protein>
<evidence type="ECO:0000313" key="4">
    <source>
        <dbReference type="Proteomes" id="UP000638560"/>
    </source>
</evidence>
<keyword evidence="2" id="KW-0472">Membrane</keyword>
<accession>A0ABS0GNK8</accession>
<dbReference type="EMBL" id="JADPUN010000026">
    <property type="protein sequence ID" value="MBF9127497.1"/>
    <property type="molecule type" value="Genomic_DNA"/>
</dbReference>
<sequence>MQETEVRDLLQAYTADAEPPMRLSSEAVVAAGRRSRRVRRMAAVTGAGLTAVLVAAGVMVAPQMTGPSTTTAAAPECPSPPGPRPPGVIAPDQPLSDELVDWAAASLTCYLSYAMPRMLPDAEFLAAPGALAGPLVGFSLPERTSIRPPSADQPRDGDWVDAQAVIQDPQGTSDFSLTVGVTSPAAGTAAAAQCEATTRFSCTIRPGPAGTTVMVSTELGSLPAEHPRTFTARVYRGQTIVNVMISNNDRQGPEPVATRPVPALTADQIVELALASELHLFP</sequence>
<reference evidence="3 4" key="1">
    <citation type="submission" date="2020-11" db="EMBL/GenBank/DDBJ databases">
        <title>A novel isolate from a Black sea contaminated sediment with potential to produce alkanes: Plantactinospora alkalitolerans sp. nov.</title>
        <authorList>
            <person name="Carro L."/>
            <person name="Veyisoglu A."/>
            <person name="Guven K."/>
            <person name="Schumann P."/>
            <person name="Klenk H.-P."/>
            <person name="Sahin N."/>
        </authorList>
    </citation>
    <scope>NUCLEOTIDE SEQUENCE [LARGE SCALE GENOMIC DNA]</scope>
    <source>
        <strain evidence="3 4">S1510</strain>
    </source>
</reference>
<evidence type="ECO:0000256" key="1">
    <source>
        <dbReference type="SAM" id="MobiDB-lite"/>
    </source>
</evidence>
<comment type="caution">
    <text evidence="3">The sequence shown here is derived from an EMBL/GenBank/DDBJ whole genome shotgun (WGS) entry which is preliminary data.</text>
</comment>
<dbReference type="RefSeq" id="WP_196199164.1">
    <property type="nucleotide sequence ID" value="NZ_JADPUN010000026.1"/>
</dbReference>
<evidence type="ECO:0000313" key="3">
    <source>
        <dbReference type="EMBL" id="MBF9127497.1"/>
    </source>
</evidence>
<organism evidence="3 4">
    <name type="scientific">Plantactinospora alkalitolerans</name>
    <dbReference type="NCBI Taxonomy" id="2789879"/>
    <lineage>
        <taxon>Bacteria</taxon>
        <taxon>Bacillati</taxon>
        <taxon>Actinomycetota</taxon>
        <taxon>Actinomycetes</taxon>
        <taxon>Micromonosporales</taxon>
        <taxon>Micromonosporaceae</taxon>
        <taxon>Plantactinospora</taxon>
    </lineage>
</organism>
<keyword evidence="2" id="KW-1133">Transmembrane helix</keyword>
<evidence type="ECO:0000256" key="2">
    <source>
        <dbReference type="SAM" id="Phobius"/>
    </source>
</evidence>
<evidence type="ECO:0008006" key="5">
    <source>
        <dbReference type="Google" id="ProtNLM"/>
    </source>
</evidence>
<feature type="transmembrane region" description="Helical" evidence="2">
    <location>
        <begin position="41"/>
        <end position="61"/>
    </location>
</feature>
<keyword evidence="4" id="KW-1185">Reference proteome</keyword>
<feature type="region of interest" description="Disordered" evidence="1">
    <location>
        <begin position="65"/>
        <end position="88"/>
    </location>
</feature>
<keyword evidence="2" id="KW-0812">Transmembrane</keyword>